<name>A0A3N0XUU8_ANAGA</name>
<feature type="region of interest" description="Disordered" evidence="1">
    <location>
        <begin position="53"/>
        <end position="74"/>
    </location>
</feature>
<sequence>MWYFDRMSCSYGIVPVRKYMIGFNVILSYPSLGTTDLSWILDHFSVGGDLWETQADEEEEEEEEEGKAEFPETKESICRSGSRSFVCYMSAAAFVQGFFSPRARWFIFYGRRGVRDLIQDRS</sequence>
<gene>
    <name evidence="2" type="ORF">DPX16_3742</name>
</gene>
<evidence type="ECO:0000256" key="1">
    <source>
        <dbReference type="SAM" id="MobiDB-lite"/>
    </source>
</evidence>
<keyword evidence="3" id="KW-1185">Reference proteome</keyword>
<protein>
    <submittedName>
        <fullName evidence="2">Uncharacterized protein</fullName>
    </submittedName>
</protein>
<comment type="caution">
    <text evidence="2">The sequence shown here is derived from an EMBL/GenBank/DDBJ whole genome shotgun (WGS) entry which is preliminary data.</text>
</comment>
<dbReference type="EMBL" id="RJVU01059826">
    <property type="protein sequence ID" value="ROJ64720.1"/>
    <property type="molecule type" value="Genomic_DNA"/>
</dbReference>
<proteinExistence type="predicted"/>
<evidence type="ECO:0000313" key="2">
    <source>
        <dbReference type="EMBL" id="ROJ64720.1"/>
    </source>
</evidence>
<organism evidence="2 3">
    <name type="scientific">Anabarilius grahami</name>
    <name type="common">Kanglang fish</name>
    <name type="synonym">Barilius grahami</name>
    <dbReference type="NCBI Taxonomy" id="495550"/>
    <lineage>
        <taxon>Eukaryota</taxon>
        <taxon>Metazoa</taxon>
        <taxon>Chordata</taxon>
        <taxon>Craniata</taxon>
        <taxon>Vertebrata</taxon>
        <taxon>Euteleostomi</taxon>
        <taxon>Actinopterygii</taxon>
        <taxon>Neopterygii</taxon>
        <taxon>Teleostei</taxon>
        <taxon>Ostariophysi</taxon>
        <taxon>Cypriniformes</taxon>
        <taxon>Xenocyprididae</taxon>
        <taxon>Xenocypridinae</taxon>
        <taxon>Xenocypridinae incertae sedis</taxon>
        <taxon>Anabarilius</taxon>
    </lineage>
</organism>
<dbReference type="AlphaFoldDB" id="A0A3N0XUU8"/>
<accession>A0A3N0XUU8</accession>
<dbReference type="Proteomes" id="UP000281406">
    <property type="component" value="Unassembled WGS sequence"/>
</dbReference>
<evidence type="ECO:0000313" key="3">
    <source>
        <dbReference type="Proteomes" id="UP000281406"/>
    </source>
</evidence>
<reference evidence="2 3" key="1">
    <citation type="submission" date="2018-10" db="EMBL/GenBank/DDBJ databases">
        <title>Genome assembly for a Yunnan-Guizhou Plateau 3E fish, Anabarilius grahami (Regan), and its evolutionary and genetic applications.</title>
        <authorList>
            <person name="Jiang W."/>
        </authorList>
    </citation>
    <scope>NUCLEOTIDE SEQUENCE [LARGE SCALE GENOMIC DNA]</scope>
    <source>
        <strain evidence="2">AG-KIZ</strain>
        <tissue evidence="2">Muscle</tissue>
    </source>
</reference>
<feature type="compositionally biased region" description="Acidic residues" evidence="1">
    <location>
        <begin position="54"/>
        <end position="66"/>
    </location>
</feature>